<evidence type="ECO:0000256" key="4">
    <source>
        <dbReference type="ARBA" id="ARBA00022723"/>
    </source>
</evidence>
<dbReference type="GO" id="GO:0042806">
    <property type="term" value="F:fucose binding"/>
    <property type="evidence" value="ECO:0007669"/>
    <property type="project" value="UniProtKB-ARBA"/>
</dbReference>
<feature type="domain" description="Fucolectin tachylectin-4 pentraxin-1" evidence="8">
    <location>
        <begin position="189"/>
        <end position="325"/>
    </location>
</feature>
<comment type="subunit">
    <text evidence="3">Homotrimer.</text>
</comment>
<dbReference type="RefSeq" id="XP_028281513.1">
    <property type="nucleotide sequence ID" value="XM_028425712.1"/>
</dbReference>
<evidence type="ECO:0000256" key="5">
    <source>
        <dbReference type="ARBA" id="ARBA00022734"/>
    </source>
</evidence>
<evidence type="ECO:0000256" key="3">
    <source>
        <dbReference type="ARBA" id="ARBA00011233"/>
    </source>
</evidence>
<evidence type="ECO:0000256" key="7">
    <source>
        <dbReference type="ARBA" id="ARBA00023157"/>
    </source>
</evidence>
<sequence length="469" mass="51592">MLSLIQVILCLLDFMLLRMMTPAALFVLLSLLGQICDCYGANVARSGKVTQSSVFEDAAPERAIDGNCASLWEKKSCTHTILEESPWWRLDLLNAYKIKTVVITNRRDCCHERLNGAEIRIGNSLSSNGNANPRCAVITAVAAGLPQVFDCNGMEGRYVNIVIPGRKKYLTLCEVEVHGELSGFPILRNGRVTQSSQSGDAVPERAFDGNRASDWIERSCAHTNLEQNPWWRLDLLDTYNISTVTITNRRDCCHERLNGAEIRIGNSLNDNGNANPRCAVITAIPAGSSQTFVCNGMEGRYVNIVIPGRQESLTLCEVEVNVPPSGTPVALGGRVSQSSQFGDAVAERAFDGNHASHWDNGSCSHTNLEINPWWRLDLQNKFRISSVTITNRRDCCHERLNGAEIRVGNSLSSNGNANPRCASITAMAPGSSQTFECNGMQGRYVNIVIPGRNEYLTLCEVEVFGYLMN</sequence>
<feature type="domain" description="Fucolectin tachylectin-4 pentraxin-1" evidence="8">
    <location>
        <begin position="326"/>
        <end position="469"/>
    </location>
</feature>
<dbReference type="AlphaFoldDB" id="A0A6P7JX09"/>
<dbReference type="SUPFAM" id="SSF49785">
    <property type="entry name" value="Galactose-binding domain-like"/>
    <property type="match status" value="3"/>
</dbReference>
<dbReference type="InterPro" id="IPR051941">
    <property type="entry name" value="BG_Antigen-Binding_Lectin"/>
</dbReference>
<dbReference type="InParanoid" id="A0A6P7JX09"/>
<dbReference type="PANTHER" id="PTHR45713:SF20">
    <property type="entry name" value="FUCOLECTIN TACHYLECTIN-4 PENTRAXIN-1 DOMAIN-CONTAINING PROTEIN"/>
    <property type="match status" value="1"/>
</dbReference>
<dbReference type="GO" id="GO:0010185">
    <property type="term" value="P:regulation of cellular defense response"/>
    <property type="evidence" value="ECO:0007669"/>
    <property type="project" value="UniProtKB-ARBA"/>
</dbReference>
<reference evidence="10" key="1">
    <citation type="submission" date="2025-08" db="UniProtKB">
        <authorList>
            <consortium name="RefSeq"/>
        </authorList>
    </citation>
    <scope>IDENTIFICATION</scope>
</reference>
<dbReference type="PANTHER" id="PTHR45713">
    <property type="entry name" value="FTP DOMAIN-CONTAINING PROTEIN"/>
    <property type="match status" value="1"/>
</dbReference>
<evidence type="ECO:0000313" key="9">
    <source>
        <dbReference type="Proteomes" id="UP000515145"/>
    </source>
</evidence>
<dbReference type="Proteomes" id="UP000515145">
    <property type="component" value="Chromosome 16"/>
</dbReference>
<dbReference type="SMART" id="SM00607">
    <property type="entry name" value="FTP"/>
    <property type="match status" value="3"/>
</dbReference>
<protein>
    <submittedName>
        <fullName evidence="10">Uncharacterized protein LOC114448631 isoform X1</fullName>
    </submittedName>
</protein>
<evidence type="ECO:0000256" key="6">
    <source>
        <dbReference type="ARBA" id="ARBA00022837"/>
    </source>
</evidence>
<gene>
    <name evidence="10" type="primary">LOC114448631</name>
</gene>
<evidence type="ECO:0000256" key="2">
    <source>
        <dbReference type="ARBA" id="ARBA00010147"/>
    </source>
</evidence>
<dbReference type="GeneID" id="114448631"/>
<comment type="function">
    <text evidence="1">Acts as a defensive agent. Recognizes blood group fucosylated oligosaccharides including A, B, H and Lewis B-type antigens. Does not recognize Lewis A antigen and has low affinity for monovalent haptens.</text>
</comment>
<keyword evidence="7" id="KW-1015">Disulfide bond</keyword>
<dbReference type="Gene3D" id="2.60.120.260">
    <property type="entry name" value="Galactose-binding domain-like"/>
    <property type="match status" value="3"/>
</dbReference>
<name>A0A6P7JX09_9TELE</name>
<feature type="domain" description="Fucolectin tachylectin-4 pentraxin-1" evidence="8">
    <location>
        <begin position="40"/>
        <end position="184"/>
    </location>
</feature>
<proteinExistence type="inferred from homology"/>
<dbReference type="InterPro" id="IPR008979">
    <property type="entry name" value="Galactose-bd-like_sf"/>
</dbReference>
<evidence type="ECO:0000313" key="10">
    <source>
        <dbReference type="RefSeq" id="XP_028281513.1"/>
    </source>
</evidence>
<evidence type="ECO:0000259" key="8">
    <source>
        <dbReference type="SMART" id="SM00607"/>
    </source>
</evidence>
<dbReference type="GO" id="GO:0001868">
    <property type="term" value="P:regulation of complement activation, lectin pathway"/>
    <property type="evidence" value="ECO:0007669"/>
    <property type="project" value="UniProtKB-ARBA"/>
</dbReference>
<comment type="similarity">
    <text evidence="2">Belongs to the fucolectin family.</text>
</comment>
<keyword evidence="6" id="KW-0106">Calcium</keyword>
<dbReference type="InterPro" id="IPR006585">
    <property type="entry name" value="FTP1"/>
</dbReference>
<keyword evidence="4" id="KW-0479">Metal-binding</keyword>
<accession>A0A6P7JX09</accession>
<dbReference type="Pfam" id="PF22633">
    <property type="entry name" value="F5_F8_type_C_2"/>
    <property type="match status" value="3"/>
</dbReference>
<dbReference type="GO" id="GO:0046872">
    <property type="term" value="F:metal ion binding"/>
    <property type="evidence" value="ECO:0007669"/>
    <property type="project" value="UniProtKB-KW"/>
</dbReference>
<organism evidence="9 10">
    <name type="scientific">Parambassis ranga</name>
    <name type="common">Indian glassy fish</name>
    <dbReference type="NCBI Taxonomy" id="210632"/>
    <lineage>
        <taxon>Eukaryota</taxon>
        <taxon>Metazoa</taxon>
        <taxon>Chordata</taxon>
        <taxon>Craniata</taxon>
        <taxon>Vertebrata</taxon>
        <taxon>Euteleostomi</taxon>
        <taxon>Actinopterygii</taxon>
        <taxon>Neopterygii</taxon>
        <taxon>Teleostei</taxon>
        <taxon>Neoteleostei</taxon>
        <taxon>Acanthomorphata</taxon>
        <taxon>Ovalentaria</taxon>
        <taxon>Ambassidae</taxon>
        <taxon>Parambassis</taxon>
    </lineage>
</organism>
<dbReference type="OrthoDB" id="547680at2759"/>
<keyword evidence="5" id="KW-0430">Lectin</keyword>
<keyword evidence="9" id="KW-1185">Reference proteome</keyword>
<evidence type="ECO:0000256" key="1">
    <source>
        <dbReference type="ARBA" id="ARBA00002219"/>
    </source>
</evidence>